<reference evidence="1 2" key="1">
    <citation type="submission" date="2019-01" db="EMBL/GenBank/DDBJ databases">
        <title>Coherence of Microcystis species and biogeography revealed through population genomics.</title>
        <authorList>
            <person name="Perez-Carrascal O.M."/>
            <person name="Terrat Y."/>
            <person name="Giani A."/>
            <person name="Fortin N."/>
            <person name="Tromas N."/>
            <person name="Shapiro B.J."/>
        </authorList>
    </citation>
    <scope>NUCLEOTIDE SEQUENCE [LARGE SCALE GENOMIC DNA]</scope>
    <source>
        <strain evidence="1">Mv_BB_P_19951000_S68D</strain>
    </source>
</reference>
<evidence type="ECO:0000313" key="2">
    <source>
        <dbReference type="Proteomes" id="UP000320674"/>
    </source>
</evidence>
<proteinExistence type="predicted"/>
<protein>
    <submittedName>
        <fullName evidence="1">Uncharacterized protein</fullName>
    </submittedName>
</protein>
<name>A0A552H5R4_MICVR</name>
<accession>A0A552H5R4</accession>
<dbReference type="Proteomes" id="UP000320674">
    <property type="component" value="Unassembled WGS sequence"/>
</dbReference>
<sequence length="178" mass="20403">MDEPIDIEVVRTEALRKLGRNIVNFSKIEGVLKYLLSVSQIDGLSTSTRHRFVDNYERFRQHTLGVLVRKLHDTVLVDDSQSKPQLDSSELGMSLSFKVTYSDSDFLNAQKQALSDIVLERNKLIHEYLAPLDTSSIEDYYQLISLLDEQNPRLLAHLEELGWMLTSFIDLVGCVNEM</sequence>
<dbReference type="EMBL" id="SFAZ01000339">
    <property type="protein sequence ID" value="TRU66574.1"/>
    <property type="molecule type" value="Genomic_DNA"/>
</dbReference>
<dbReference type="AlphaFoldDB" id="A0A552H5R4"/>
<gene>
    <name evidence="1" type="ORF">EWV77_24260</name>
</gene>
<evidence type="ECO:0000313" key="1">
    <source>
        <dbReference type="EMBL" id="TRU66574.1"/>
    </source>
</evidence>
<organism evidence="1 2">
    <name type="scientific">Microcystis viridis Mv_BB_P_19951000_S68D</name>
    <dbReference type="NCBI Taxonomy" id="2486270"/>
    <lineage>
        <taxon>Bacteria</taxon>
        <taxon>Bacillati</taxon>
        <taxon>Cyanobacteriota</taxon>
        <taxon>Cyanophyceae</taxon>
        <taxon>Oscillatoriophycideae</taxon>
        <taxon>Chroococcales</taxon>
        <taxon>Microcystaceae</taxon>
        <taxon>Microcystis</taxon>
    </lineage>
</organism>
<comment type="caution">
    <text evidence="1">The sequence shown here is derived from an EMBL/GenBank/DDBJ whole genome shotgun (WGS) entry which is preliminary data.</text>
</comment>